<evidence type="ECO:0000313" key="4">
    <source>
        <dbReference type="Proteomes" id="UP001500840"/>
    </source>
</evidence>
<dbReference type="Pfam" id="PF00534">
    <property type="entry name" value="Glycos_transf_1"/>
    <property type="match status" value="1"/>
</dbReference>
<protein>
    <submittedName>
        <fullName evidence="3">Glycosyltransferase family 1 protein</fullName>
    </submittedName>
</protein>
<dbReference type="Proteomes" id="UP001500840">
    <property type="component" value="Unassembled WGS sequence"/>
</dbReference>
<comment type="caution">
    <text evidence="3">The sequence shown here is derived from an EMBL/GenBank/DDBJ whole genome shotgun (WGS) entry which is preliminary data.</text>
</comment>
<dbReference type="InterPro" id="IPR001296">
    <property type="entry name" value="Glyco_trans_1"/>
</dbReference>
<dbReference type="EMBL" id="BAABGA010000018">
    <property type="protein sequence ID" value="GAA4449955.1"/>
    <property type="molecule type" value="Genomic_DNA"/>
</dbReference>
<keyword evidence="1" id="KW-0808">Transferase</keyword>
<dbReference type="RefSeq" id="WP_345320858.1">
    <property type="nucleotide sequence ID" value="NZ_BAABGA010000018.1"/>
</dbReference>
<dbReference type="PANTHER" id="PTHR46401:SF2">
    <property type="entry name" value="GLYCOSYLTRANSFERASE WBBK-RELATED"/>
    <property type="match status" value="1"/>
</dbReference>
<dbReference type="SUPFAM" id="SSF53756">
    <property type="entry name" value="UDP-Glycosyltransferase/glycogen phosphorylase"/>
    <property type="match status" value="1"/>
</dbReference>
<gene>
    <name evidence="3" type="ORF">GCM10023156_15400</name>
</gene>
<dbReference type="Gene3D" id="3.40.50.2000">
    <property type="entry name" value="Glycogen Phosphorylase B"/>
    <property type="match status" value="1"/>
</dbReference>
<reference evidence="4" key="1">
    <citation type="journal article" date="2019" name="Int. J. Syst. Evol. Microbiol.">
        <title>The Global Catalogue of Microorganisms (GCM) 10K type strain sequencing project: providing services to taxonomists for standard genome sequencing and annotation.</title>
        <authorList>
            <consortium name="The Broad Institute Genomics Platform"/>
            <consortium name="The Broad Institute Genome Sequencing Center for Infectious Disease"/>
            <person name="Wu L."/>
            <person name="Ma J."/>
        </authorList>
    </citation>
    <scope>NUCLEOTIDE SEQUENCE [LARGE SCALE GENOMIC DNA]</scope>
    <source>
        <strain evidence="4">JCM 17759</strain>
    </source>
</reference>
<proteinExistence type="predicted"/>
<feature type="domain" description="Glycosyl transferase family 1" evidence="2">
    <location>
        <begin position="228"/>
        <end position="393"/>
    </location>
</feature>
<evidence type="ECO:0000259" key="2">
    <source>
        <dbReference type="Pfam" id="PF00534"/>
    </source>
</evidence>
<accession>A0ABP8MI62</accession>
<keyword evidence="4" id="KW-1185">Reference proteome</keyword>
<name>A0ABP8MI62_9BACT</name>
<dbReference type="PANTHER" id="PTHR46401">
    <property type="entry name" value="GLYCOSYLTRANSFERASE WBBK-RELATED"/>
    <property type="match status" value="1"/>
</dbReference>
<dbReference type="CDD" id="cd03809">
    <property type="entry name" value="GT4_MtfB-like"/>
    <property type="match status" value="1"/>
</dbReference>
<evidence type="ECO:0000256" key="1">
    <source>
        <dbReference type="ARBA" id="ARBA00022679"/>
    </source>
</evidence>
<sequence>MKLRVLFDISVLGAAHAHPQSRTGVFRYVDRLARFLIEQPDIDLRWTPYGNTDHTWDVLEALHSDPTLQRPITASLTKRRCVDFVARPVHYLASTHAYPLVRPLIEPCKKMQQRATFSQHNLKNADIIHSPFHSFPTLDYSQPRPVRFLTVHDLIPLKFPELFDPAIALTQQQTLAQLTRRDWIICNSQNTRNDLLDFCDTVNPDHVVVTPLAAAAHFTRCTDAHQIEHVRRKLNIPRDAKYFLSVCTLEPRKNLRHLVSVFEQTLNQLDKDTYLVLVGAKGWKIDSLIQYLAKSGNQNILTPGKVDEEDLAPLYSDAIAFVYPSLYEGFGLPPLEAMQCGTPVICSDNSSLPEVVGDAGILVDAEQPVQLGDAMTRIYADHQLRRSLSAAGMERAQRFSWQQCGQMTVNAYQRAIESIE</sequence>
<organism evidence="3 4">
    <name type="scientific">Novipirellula rosea</name>
    <dbReference type="NCBI Taxonomy" id="1031540"/>
    <lineage>
        <taxon>Bacteria</taxon>
        <taxon>Pseudomonadati</taxon>
        <taxon>Planctomycetota</taxon>
        <taxon>Planctomycetia</taxon>
        <taxon>Pirellulales</taxon>
        <taxon>Pirellulaceae</taxon>
        <taxon>Novipirellula</taxon>
    </lineage>
</organism>
<evidence type="ECO:0000313" key="3">
    <source>
        <dbReference type="EMBL" id="GAA4449955.1"/>
    </source>
</evidence>